<reference evidence="6 7" key="1">
    <citation type="journal article" date="2013" name="Curr. Biol.">
        <title>The Genome of the Foraminiferan Reticulomyxa filosa.</title>
        <authorList>
            <person name="Glockner G."/>
            <person name="Hulsmann N."/>
            <person name="Schleicher M."/>
            <person name="Noegel A.A."/>
            <person name="Eichinger L."/>
            <person name="Gallinger C."/>
            <person name="Pawlowski J."/>
            <person name="Sierra R."/>
            <person name="Euteneuer U."/>
            <person name="Pillet L."/>
            <person name="Moustafa A."/>
            <person name="Platzer M."/>
            <person name="Groth M."/>
            <person name="Szafranski K."/>
            <person name="Schliwa M."/>
        </authorList>
    </citation>
    <scope>NUCLEOTIDE SEQUENCE [LARGE SCALE GENOMIC DNA]</scope>
</reference>
<dbReference type="SUPFAM" id="SSF52540">
    <property type="entry name" value="P-loop containing nucleoside triphosphate hydrolases"/>
    <property type="match status" value="1"/>
</dbReference>
<feature type="repeat" description="WD" evidence="3">
    <location>
        <begin position="1297"/>
        <end position="1338"/>
    </location>
</feature>
<feature type="repeat" description="WD" evidence="3">
    <location>
        <begin position="1339"/>
        <end position="1380"/>
    </location>
</feature>
<dbReference type="Gene3D" id="2.130.10.10">
    <property type="entry name" value="YVTN repeat-like/Quinoprotein amine dehydrogenase"/>
    <property type="match status" value="7"/>
</dbReference>
<feature type="repeat" description="WD" evidence="3">
    <location>
        <begin position="1255"/>
        <end position="1296"/>
    </location>
</feature>
<keyword evidence="1 3" id="KW-0853">WD repeat</keyword>
<dbReference type="InterPro" id="IPR027417">
    <property type="entry name" value="P-loop_NTPase"/>
</dbReference>
<dbReference type="InterPro" id="IPR007111">
    <property type="entry name" value="NACHT_NTPase"/>
</dbReference>
<feature type="repeat" description="WD" evidence="3">
    <location>
        <begin position="1172"/>
        <end position="1213"/>
    </location>
</feature>
<dbReference type="PANTHER" id="PTHR44129">
    <property type="entry name" value="WD REPEAT-CONTAINING PROTEIN POP1"/>
    <property type="match status" value="1"/>
</dbReference>
<gene>
    <name evidence="6" type="ORF">RFI_14527</name>
</gene>
<feature type="repeat" description="WD" evidence="3">
    <location>
        <begin position="1549"/>
        <end position="1591"/>
    </location>
</feature>
<feature type="repeat" description="WD" evidence="3">
    <location>
        <begin position="1214"/>
        <end position="1254"/>
    </location>
</feature>
<dbReference type="SUPFAM" id="SSF50978">
    <property type="entry name" value="WD40 repeat-like"/>
    <property type="match status" value="3"/>
</dbReference>
<proteinExistence type="predicted"/>
<evidence type="ECO:0000256" key="2">
    <source>
        <dbReference type="ARBA" id="ARBA00022737"/>
    </source>
</evidence>
<evidence type="ECO:0000313" key="7">
    <source>
        <dbReference type="Proteomes" id="UP000023152"/>
    </source>
</evidence>
<dbReference type="PROSITE" id="PS50082">
    <property type="entry name" value="WD_REPEATS_2"/>
    <property type="match status" value="16"/>
</dbReference>
<dbReference type="PROSITE" id="PS00678">
    <property type="entry name" value="WD_REPEATS_1"/>
    <property type="match status" value="8"/>
</dbReference>
<dbReference type="InterPro" id="IPR015943">
    <property type="entry name" value="WD40/YVTN_repeat-like_dom_sf"/>
</dbReference>
<dbReference type="Proteomes" id="UP000023152">
    <property type="component" value="Unassembled WGS sequence"/>
</dbReference>
<feature type="repeat" description="WD" evidence="3">
    <location>
        <begin position="1507"/>
        <end position="1548"/>
    </location>
</feature>
<feature type="repeat" description="WD" evidence="3">
    <location>
        <begin position="1130"/>
        <end position="1171"/>
    </location>
</feature>
<dbReference type="InterPro" id="IPR019775">
    <property type="entry name" value="WD40_repeat_CS"/>
</dbReference>
<dbReference type="PROSITE" id="PS50294">
    <property type="entry name" value="WD_REPEATS_REGION"/>
    <property type="match status" value="15"/>
</dbReference>
<keyword evidence="7" id="KW-1185">Reference proteome</keyword>
<dbReference type="InterPro" id="IPR036322">
    <property type="entry name" value="WD40_repeat_dom_sf"/>
</dbReference>
<feature type="repeat" description="WD" evidence="3">
    <location>
        <begin position="1381"/>
        <end position="1422"/>
    </location>
</feature>
<organism evidence="6 7">
    <name type="scientific">Reticulomyxa filosa</name>
    <dbReference type="NCBI Taxonomy" id="46433"/>
    <lineage>
        <taxon>Eukaryota</taxon>
        <taxon>Sar</taxon>
        <taxon>Rhizaria</taxon>
        <taxon>Retaria</taxon>
        <taxon>Foraminifera</taxon>
        <taxon>Monothalamids</taxon>
        <taxon>Reticulomyxidae</taxon>
        <taxon>Reticulomyxa</taxon>
    </lineage>
</organism>
<evidence type="ECO:0000313" key="6">
    <source>
        <dbReference type="EMBL" id="ETO22667.1"/>
    </source>
</evidence>
<feature type="repeat" description="WD" evidence="3">
    <location>
        <begin position="1760"/>
        <end position="1801"/>
    </location>
</feature>
<dbReference type="Pfam" id="PF00805">
    <property type="entry name" value="Pentapeptide"/>
    <property type="match status" value="1"/>
</dbReference>
<dbReference type="OMA" id="HAMNIEN"/>
<evidence type="ECO:0000256" key="1">
    <source>
        <dbReference type="ARBA" id="ARBA00022574"/>
    </source>
</evidence>
<dbReference type="CDD" id="cd00200">
    <property type="entry name" value="WD40"/>
    <property type="match status" value="3"/>
</dbReference>
<sequence length="1847" mass="210576">MQDNNSSKVTNEGDNMYVKKIKMLIRLFGDSINKEELQQKIARHNGDIELIIEDLVQQSIEKEVLHVFLLSGVGHSIFNTKKEQIRSRKQSQRIEEYRAGNNKVIFLFIYLFHSFLNNTQKGEQREEANESDNKSKSVQKEVEKTEIGETKPGINLQGYCSNDTCLASKAKLLVWVNIGFDNITFVSDKTSFSCPDCKRSTVTSIVKAMFYNSEYSIGASGDLASIKDNNYQCSYTIKSGLSYELKANKIRQHAMNIENLRERSEHAMNSIEIKNLVTELQRYEITVVKPPSLKGNERLLEKIQADYGGDFNQAFDIGRFTILCDNPTKLQTAVAVIKKAEQFNLIVSEDKDFFGKQSKTHHRFHNIKLYVPKHDVYIEMQATLKSFTTLEGYTVIENPKLSHLFYEHIRAWEPNNPSEDELKQSSDETLTKINDVICEWIDTKEIKKIASRYKPHSEIRILKPPQLKVIHEEETNAKNDITLKLIKFVYDQLCKFNPKEMKGKAIHVILFEYFKKHIIGEMNPASCADVVLIMEKARKQELEEDVTMLQALETYISLQANNYSYTDNDDNEKNDSYDCHQHIIDLLREENEEKKSEQRKQAKVMILQGKSGSGKSLFGRHLEESLWELCTNGSSASIPVYISLPKCYNELNEKHIISQALQMKQINKEIIDVIRENISFVFILDGFDEIFDKYDKNNDNERYFYNRFNLSEWNAKIIVSCRSHVLNDEDIKQVLIGPNNTTITSMTYLWPFSKEQMNGYINKFVKMNKKNKVNDNLDWTVRQYEETLKNYPNLNKMMEEPFLLRMILTVLPSLMKKHSAGTKISKAQVYEAFNEQWIDIHVENISKKLSELRIQTNPKKAKLAFQQYCQNLGFEMFIQGNQVATEDDYKEDDRIWSKLDPIIETDIKNTDEKLELQINGDNTSVINTQDIWEEYFNGDSIAKYVLRRVGNNKYQFLHKSCQEYYAAQKIIFDILSWKPNIIGIVDINNQQFQQHFETHVQHLSINFKLLNEELEIIHFIAERIHDLNPIFINLKSRLFRIVESSKDNKNVSIAAANAITILNSANINMDYQNWNNIKIPYAILDRAFLEGTNFSNANLDNVSFYQTCLTKVNFTNASMNGIYFGEYAYLEGHTDYISGIQFSPDWTKIISFSGDKTIRIWDASSGKQLHVLEGHTDIIKAVEFSHDGSKILSCSYDKTVRVWDVLSGQEIPILKGYSDGILAAQFSPDDSMIVFCSNGTIRIWDIASKEQTQLLQGHPVWTNKAQFSSDGSKIVSCSSDKSIRIWDLSSGKQLLSLEGHSNTVIAAQFISNGSKIISYSSDKSIRVWDAHLGQQLQILEGHTDDINGIQLSSDESKVLSYSEDKTIRIWDLSSGNSIQVLEGHSVTVNSARFSPDSSRVVSGSSDSTIRIWDTSTGKQLQILEGHSQTVNGVEFFPNESKILSCSEDKTIRIWDIALERKIQLAEGHLNILTGVKFSPDGSKIGSCSVDKTVRLWDVQSGKQIQVFMGHSDIVVGLLFSADGSKIVSYSDDKTIRIWDVASGRQLHLLEGHSDWVKKVQFSPDGSKLVSCSIDDNIILLWDISSGRKIQEFEGHSDGVNGVQFSSDGSKIVSCSYDRTVRLWDVLSGRQLQIFEGHTNMVEGAQFSLDGSKIISCSWDRTIRMWNVASGKQLLLFEGHGDMVSEVQFSPDDTKIVSSSYDKTIRLWDILSGKQIQIFEEHSDHIQGIQFSPDGSKIISYSQDKTIRIWDVSSGKQIQLLEGHIGGIYGAQLSPDGSKLVSCSMDKTIRLWGSDNGKIVDVTETDVVDYIWKAGIQSGLSMKGSIWKNTKDLTPQQKLLVEQRGGIL</sequence>
<dbReference type="SUPFAM" id="SSF141571">
    <property type="entry name" value="Pentapeptide repeat-like"/>
    <property type="match status" value="1"/>
</dbReference>
<dbReference type="EMBL" id="ASPP01010557">
    <property type="protein sequence ID" value="ETO22667.1"/>
    <property type="molecule type" value="Genomic_DNA"/>
</dbReference>
<accession>X6NBH1</accession>
<dbReference type="Pfam" id="PF05729">
    <property type="entry name" value="NACHT"/>
    <property type="match status" value="1"/>
</dbReference>
<feature type="repeat" description="WD" evidence="3">
    <location>
        <begin position="1423"/>
        <end position="1464"/>
    </location>
</feature>
<feature type="repeat" description="WD" evidence="3">
    <location>
        <begin position="1634"/>
        <end position="1675"/>
    </location>
</feature>
<feature type="repeat" description="WD" evidence="3">
    <location>
        <begin position="1676"/>
        <end position="1717"/>
    </location>
</feature>
<feature type="repeat" description="WD" evidence="3">
    <location>
        <begin position="1465"/>
        <end position="1506"/>
    </location>
</feature>
<dbReference type="Pfam" id="PF00400">
    <property type="entry name" value="WD40"/>
    <property type="match status" value="16"/>
</dbReference>
<dbReference type="InterPro" id="IPR020472">
    <property type="entry name" value="WD40_PAC1"/>
</dbReference>
<evidence type="ECO:0000256" key="3">
    <source>
        <dbReference type="PROSITE-ProRule" id="PRU00221"/>
    </source>
</evidence>
<dbReference type="PRINTS" id="PR00320">
    <property type="entry name" value="GPROTEINBRPT"/>
</dbReference>
<feature type="repeat" description="WD" evidence="3">
    <location>
        <begin position="1592"/>
        <end position="1633"/>
    </location>
</feature>
<comment type="caution">
    <text evidence="6">The sequence shown here is derived from an EMBL/GenBank/DDBJ whole genome shotgun (WGS) entry which is preliminary data.</text>
</comment>
<protein>
    <submittedName>
        <fullName evidence="6">WD-40 repeat-containing protein</fullName>
    </submittedName>
</protein>
<dbReference type="InterPro" id="IPR050349">
    <property type="entry name" value="WD_LIS1/nudF_dynein_reg"/>
</dbReference>
<dbReference type="InterPro" id="IPR001680">
    <property type="entry name" value="WD40_rpt"/>
</dbReference>
<dbReference type="Gene3D" id="3.40.50.300">
    <property type="entry name" value="P-loop containing nucleotide triphosphate hydrolases"/>
    <property type="match status" value="1"/>
</dbReference>
<feature type="region of interest" description="Disordered" evidence="4">
    <location>
        <begin position="122"/>
        <end position="144"/>
    </location>
</feature>
<dbReference type="Gene3D" id="2.160.20.80">
    <property type="entry name" value="E3 ubiquitin-protein ligase SopA"/>
    <property type="match status" value="1"/>
</dbReference>
<keyword evidence="2" id="KW-0677">Repeat</keyword>
<dbReference type="SMART" id="SM00320">
    <property type="entry name" value="WD40"/>
    <property type="match status" value="16"/>
</dbReference>
<evidence type="ECO:0000256" key="4">
    <source>
        <dbReference type="SAM" id="MobiDB-lite"/>
    </source>
</evidence>
<feature type="repeat" description="WD" evidence="3">
    <location>
        <begin position="1718"/>
        <end position="1759"/>
    </location>
</feature>
<evidence type="ECO:0000259" key="5">
    <source>
        <dbReference type="Pfam" id="PF05729"/>
    </source>
</evidence>
<feature type="domain" description="NACHT" evidence="5">
    <location>
        <begin position="604"/>
        <end position="765"/>
    </location>
</feature>
<name>X6NBH1_RETFI</name>
<dbReference type="InterPro" id="IPR001646">
    <property type="entry name" value="5peptide_repeat"/>
</dbReference>